<dbReference type="Gene3D" id="3.40.50.10330">
    <property type="entry name" value="Probable inorganic polyphosphate/atp-NAD kinase, domain 1"/>
    <property type="match status" value="1"/>
</dbReference>
<sequence>MSTEISLLVNPRSGRGRSAAVALRALEHLRASGIAVTVLVGRDAAESAELARQAVARGTGALVACGGDGLVNLVLQAVAGTPVPFGVIPSGTGNDHARMLGIPLHDPEAAARVVSRGEVRGIDLGRAGNRWFGTVFAGGFDAKVSERTNRLSFPRGALRYHTALVTELAAMRPRDYLLELDGERLDVQAMLVAVGNGPTYGGGMRICPHADLDDGLLDITVIAHGPRAKVLKLLPTIYSGAHLDHPEVTTYRARSVRLSTPDITGFADGELFAPLPVTCTCVPQAARALVPGG</sequence>
<dbReference type="GO" id="GO:0046872">
    <property type="term" value="F:metal ion binding"/>
    <property type="evidence" value="ECO:0007669"/>
    <property type="project" value="UniProtKB-KW"/>
</dbReference>
<evidence type="ECO:0000313" key="15">
    <source>
        <dbReference type="Proteomes" id="UP000598360"/>
    </source>
</evidence>
<dbReference type="PANTHER" id="PTHR12358">
    <property type="entry name" value="SPHINGOSINE KINASE"/>
    <property type="match status" value="1"/>
</dbReference>
<dbReference type="PANTHER" id="PTHR12358:SF106">
    <property type="entry name" value="LIPID KINASE YEGS"/>
    <property type="match status" value="1"/>
</dbReference>
<name>A0A929B5W2_9PSEU</name>
<keyword evidence="15" id="KW-1185">Reference proteome</keyword>
<keyword evidence="5" id="KW-0479">Metal-binding</keyword>
<evidence type="ECO:0000256" key="6">
    <source>
        <dbReference type="ARBA" id="ARBA00022741"/>
    </source>
</evidence>
<dbReference type="InterPro" id="IPR050187">
    <property type="entry name" value="Lipid_Phosphate_FormReg"/>
</dbReference>
<keyword evidence="3" id="KW-0444">Lipid biosynthesis</keyword>
<evidence type="ECO:0000256" key="9">
    <source>
        <dbReference type="ARBA" id="ARBA00022842"/>
    </source>
</evidence>
<evidence type="ECO:0000256" key="2">
    <source>
        <dbReference type="ARBA" id="ARBA00005983"/>
    </source>
</evidence>
<accession>A0A929B5W2</accession>
<keyword evidence="9" id="KW-0460">Magnesium</keyword>
<evidence type="ECO:0000256" key="5">
    <source>
        <dbReference type="ARBA" id="ARBA00022723"/>
    </source>
</evidence>
<evidence type="ECO:0000259" key="13">
    <source>
        <dbReference type="PROSITE" id="PS50146"/>
    </source>
</evidence>
<keyword evidence="8" id="KW-0067">ATP-binding</keyword>
<dbReference type="RefSeq" id="WP_193927205.1">
    <property type="nucleotide sequence ID" value="NZ_JADEYC010000007.1"/>
</dbReference>
<evidence type="ECO:0000256" key="8">
    <source>
        <dbReference type="ARBA" id="ARBA00022840"/>
    </source>
</evidence>
<dbReference type="InterPro" id="IPR045540">
    <property type="entry name" value="YegS/DAGK_C"/>
</dbReference>
<dbReference type="GO" id="GO:0004143">
    <property type="term" value="F:ATP-dependent diacylglycerol kinase activity"/>
    <property type="evidence" value="ECO:0007669"/>
    <property type="project" value="TreeGrafter"/>
</dbReference>
<dbReference type="InterPro" id="IPR016064">
    <property type="entry name" value="NAD/diacylglycerol_kinase_sf"/>
</dbReference>
<dbReference type="Gene3D" id="2.60.200.40">
    <property type="match status" value="1"/>
</dbReference>
<comment type="caution">
    <text evidence="14">The sequence shown here is derived from an EMBL/GenBank/DDBJ whole genome shotgun (WGS) entry which is preliminary data.</text>
</comment>
<keyword evidence="6" id="KW-0547">Nucleotide-binding</keyword>
<keyword evidence="7 14" id="KW-0418">Kinase</keyword>
<dbReference type="GO" id="GO:0008654">
    <property type="term" value="P:phospholipid biosynthetic process"/>
    <property type="evidence" value="ECO:0007669"/>
    <property type="project" value="UniProtKB-KW"/>
</dbReference>
<keyword evidence="4" id="KW-0808">Transferase</keyword>
<evidence type="ECO:0000313" key="14">
    <source>
        <dbReference type="EMBL" id="MBE9373772.1"/>
    </source>
</evidence>
<keyword evidence="12" id="KW-1208">Phospholipid metabolism</keyword>
<dbReference type="GO" id="GO:0005524">
    <property type="term" value="F:ATP binding"/>
    <property type="evidence" value="ECO:0007669"/>
    <property type="project" value="UniProtKB-KW"/>
</dbReference>
<dbReference type="InterPro" id="IPR017438">
    <property type="entry name" value="ATP-NAD_kinase_N"/>
</dbReference>
<dbReference type="Proteomes" id="UP000598360">
    <property type="component" value="Unassembled WGS sequence"/>
</dbReference>
<protein>
    <submittedName>
        <fullName evidence="14">Diacylglycerol kinase</fullName>
    </submittedName>
</protein>
<proteinExistence type="inferred from homology"/>
<dbReference type="PROSITE" id="PS50146">
    <property type="entry name" value="DAGK"/>
    <property type="match status" value="1"/>
</dbReference>
<reference evidence="14" key="1">
    <citation type="submission" date="2020-10" db="EMBL/GenBank/DDBJ databases">
        <title>Diversity and distribution of actinomycetes associated with coral in the coast of Hainan.</title>
        <authorList>
            <person name="Li F."/>
        </authorList>
    </citation>
    <scope>NUCLEOTIDE SEQUENCE</scope>
    <source>
        <strain evidence="14">HNM0983</strain>
    </source>
</reference>
<keyword evidence="11" id="KW-0594">Phospholipid biosynthesis</keyword>
<comment type="similarity">
    <text evidence="2">Belongs to the diacylglycerol/lipid kinase family.</text>
</comment>
<organism evidence="14 15">
    <name type="scientific">Saccharopolyspora montiporae</name>
    <dbReference type="NCBI Taxonomy" id="2781240"/>
    <lineage>
        <taxon>Bacteria</taxon>
        <taxon>Bacillati</taxon>
        <taxon>Actinomycetota</taxon>
        <taxon>Actinomycetes</taxon>
        <taxon>Pseudonocardiales</taxon>
        <taxon>Pseudonocardiaceae</taxon>
        <taxon>Saccharopolyspora</taxon>
    </lineage>
</organism>
<dbReference type="NCBIfam" id="TIGR00147">
    <property type="entry name" value="YegS/Rv2252/BmrU family lipid kinase"/>
    <property type="match status" value="1"/>
</dbReference>
<dbReference type="AlphaFoldDB" id="A0A929B5W2"/>
<gene>
    <name evidence="14" type="ORF">IQ251_04840</name>
</gene>
<dbReference type="EMBL" id="JADEYC010000007">
    <property type="protein sequence ID" value="MBE9373772.1"/>
    <property type="molecule type" value="Genomic_DNA"/>
</dbReference>
<evidence type="ECO:0000256" key="7">
    <source>
        <dbReference type="ARBA" id="ARBA00022777"/>
    </source>
</evidence>
<evidence type="ECO:0000256" key="3">
    <source>
        <dbReference type="ARBA" id="ARBA00022516"/>
    </source>
</evidence>
<dbReference type="Pfam" id="PF19279">
    <property type="entry name" value="YegS_C"/>
    <property type="match status" value="1"/>
</dbReference>
<evidence type="ECO:0000256" key="4">
    <source>
        <dbReference type="ARBA" id="ARBA00022679"/>
    </source>
</evidence>
<dbReference type="GO" id="GO:0005886">
    <property type="term" value="C:plasma membrane"/>
    <property type="evidence" value="ECO:0007669"/>
    <property type="project" value="TreeGrafter"/>
</dbReference>
<evidence type="ECO:0000256" key="10">
    <source>
        <dbReference type="ARBA" id="ARBA00023098"/>
    </source>
</evidence>
<evidence type="ECO:0000256" key="1">
    <source>
        <dbReference type="ARBA" id="ARBA00001946"/>
    </source>
</evidence>
<dbReference type="Pfam" id="PF00781">
    <property type="entry name" value="DAGK_cat"/>
    <property type="match status" value="1"/>
</dbReference>
<dbReference type="NCBIfam" id="NF008882">
    <property type="entry name" value="PRK11914.1"/>
    <property type="match status" value="1"/>
</dbReference>
<feature type="domain" description="DAGKc" evidence="13">
    <location>
        <begin position="1"/>
        <end position="131"/>
    </location>
</feature>
<dbReference type="SUPFAM" id="SSF111331">
    <property type="entry name" value="NAD kinase/diacylglycerol kinase-like"/>
    <property type="match status" value="1"/>
</dbReference>
<keyword evidence="10" id="KW-0443">Lipid metabolism</keyword>
<evidence type="ECO:0000256" key="11">
    <source>
        <dbReference type="ARBA" id="ARBA00023209"/>
    </source>
</evidence>
<dbReference type="InterPro" id="IPR005218">
    <property type="entry name" value="Diacylglycerol/lipid_kinase"/>
</dbReference>
<dbReference type="InterPro" id="IPR001206">
    <property type="entry name" value="Diacylglycerol_kinase_cat_dom"/>
</dbReference>
<dbReference type="SMART" id="SM00046">
    <property type="entry name" value="DAGKc"/>
    <property type="match status" value="1"/>
</dbReference>
<comment type="cofactor">
    <cofactor evidence="1">
        <name>Mg(2+)</name>
        <dbReference type="ChEBI" id="CHEBI:18420"/>
    </cofactor>
</comment>
<evidence type="ECO:0000256" key="12">
    <source>
        <dbReference type="ARBA" id="ARBA00023264"/>
    </source>
</evidence>